<reference evidence="11 12" key="1">
    <citation type="journal article" date="2017" name="Int. J. Syst. Evol. Microbiol.">
        <title>Mucilaginibacterpsychrotolerans sp. nov., isolated from peatlands.</title>
        <authorList>
            <person name="Deng Y."/>
            <person name="Shen L."/>
            <person name="Xu B."/>
            <person name="Liu Y."/>
            <person name="Gu Z."/>
            <person name="Liu H."/>
            <person name="Zhou Y."/>
        </authorList>
    </citation>
    <scope>NUCLEOTIDE SEQUENCE [LARGE SCALE GENOMIC DNA]</scope>
    <source>
        <strain evidence="11 12">NH7-4</strain>
    </source>
</reference>
<dbReference type="PROSITE" id="PS50109">
    <property type="entry name" value="HIS_KIN"/>
    <property type="match status" value="1"/>
</dbReference>
<feature type="repeat" description="TPR" evidence="8">
    <location>
        <begin position="256"/>
        <end position="289"/>
    </location>
</feature>
<dbReference type="InterPro" id="IPR003594">
    <property type="entry name" value="HATPase_dom"/>
</dbReference>
<keyword evidence="5" id="KW-0547">Nucleotide-binding</keyword>
<dbReference type="InterPro" id="IPR019734">
    <property type="entry name" value="TPR_rpt"/>
</dbReference>
<keyword evidence="8" id="KW-0802">TPR repeat</keyword>
<evidence type="ECO:0000256" key="8">
    <source>
        <dbReference type="PROSITE-ProRule" id="PRU00339"/>
    </source>
</evidence>
<keyword evidence="12" id="KW-1185">Reference proteome</keyword>
<sequence>MLKHISPLMRTRLIIYSRIFLIWALCINSSAVFSQDSTVSKSDSLKIYELLGSAQLLIDRPGEIKANFNLAEKYGRHALALSTNLSYQKGIGQSFFTLSKISKARKDIRSGSDYLMKSINVFRADSSLREFEADADIELANYYGINEAGDLANKIRLYEQAANLLALKLPNSLKLADALKYLGDLYNVKEDNEKSISSLQKALKIYKSLKYDKLQDIYCLLGAVLNRNGASREGLRYLQLAEKDAVRYRDSSSTVTTMYNRMGNIYNSLNQYKQTNKAFEKSIIYARKNHDKDAVLMVSANLGWSYLRVNKSEKAVRVIKEALLSANRKDTAHIINLNTTLMEAYIQRHDLANASKCNASIKDMIRQFYLYDFLLINYHHAAAKLYLKLRDFTNCQSQINATKTITNRSSNIRDMAAAEKLQYQLDSARSRPWEALKHLNLFMHLNDSLNTRNHDREINQLQIAYESEKKDLDISSLKQRASLREKILISEKAARNFSMAGMALFLILTLLLFSRYRLKQKTNRELQIKQNAINGQNLSLKHLLNERDWLIKEVHHRVKNNLQIIISLLDSQSSYLLDENALVVLRESRHRMHSISLVHQKLYQDENLTGINIKDYISELIGFLKDSFGIEKKIRFELDVEPLLFDVSQVVPLGLILNEAVTNSIKYAFQNQSECVISIAVRATTDNFVEISIADNGCGLPPDFDIDSCSSLGMNLIKGLTAQIQGKLSVFSANGMHICIQVERLRTLGSKPAPGYEI</sequence>
<name>A0A4Y8SGJ1_9SPHI</name>
<dbReference type="Pfam" id="PF07568">
    <property type="entry name" value="HisKA_2"/>
    <property type="match status" value="1"/>
</dbReference>
<comment type="catalytic activity">
    <reaction evidence="1">
        <text>ATP + protein L-histidine = ADP + protein N-phospho-L-histidine.</text>
        <dbReference type="EC" id="2.7.13.3"/>
    </reaction>
</comment>
<evidence type="ECO:0000256" key="2">
    <source>
        <dbReference type="ARBA" id="ARBA00012438"/>
    </source>
</evidence>
<dbReference type="SUPFAM" id="SSF48452">
    <property type="entry name" value="TPR-like"/>
    <property type="match status" value="2"/>
</dbReference>
<evidence type="ECO:0000256" key="4">
    <source>
        <dbReference type="ARBA" id="ARBA00022679"/>
    </source>
</evidence>
<dbReference type="PANTHER" id="PTHR41523:SF8">
    <property type="entry name" value="ETHYLENE RESPONSE SENSOR PROTEIN"/>
    <property type="match status" value="1"/>
</dbReference>
<dbReference type="PROSITE" id="PS50005">
    <property type="entry name" value="TPR"/>
    <property type="match status" value="2"/>
</dbReference>
<dbReference type="GO" id="GO:0004673">
    <property type="term" value="F:protein histidine kinase activity"/>
    <property type="evidence" value="ECO:0007669"/>
    <property type="project" value="UniProtKB-EC"/>
</dbReference>
<dbReference type="EMBL" id="SOZE01000009">
    <property type="protein sequence ID" value="TFF37791.1"/>
    <property type="molecule type" value="Genomic_DNA"/>
</dbReference>
<dbReference type="SMART" id="SM00387">
    <property type="entry name" value="HATPase_c"/>
    <property type="match status" value="1"/>
</dbReference>
<dbReference type="Gene3D" id="1.25.40.10">
    <property type="entry name" value="Tetratricopeptide repeat domain"/>
    <property type="match status" value="1"/>
</dbReference>
<keyword evidence="3" id="KW-0597">Phosphoprotein</keyword>
<evidence type="ECO:0000256" key="7">
    <source>
        <dbReference type="ARBA" id="ARBA00022840"/>
    </source>
</evidence>
<organism evidence="11 12">
    <name type="scientific">Mucilaginibacter psychrotolerans</name>
    <dbReference type="NCBI Taxonomy" id="1524096"/>
    <lineage>
        <taxon>Bacteria</taxon>
        <taxon>Pseudomonadati</taxon>
        <taxon>Bacteroidota</taxon>
        <taxon>Sphingobacteriia</taxon>
        <taxon>Sphingobacteriales</taxon>
        <taxon>Sphingobacteriaceae</taxon>
        <taxon>Mucilaginibacter</taxon>
    </lineage>
</organism>
<feature type="repeat" description="TPR" evidence="8">
    <location>
        <begin position="176"/>
        <end position="209"/>
    </location>
</feature>
<dbReference type="InterPro" id="IPR005467">
    <property type="entry name" value="His_kinase_dom"/>
</dbReference>
<keyword evidence="4" id="KW-0808">Transferase</keyword>
<dbReference type="InterPro" id="IPR011495">
    <property type="entry name" value="Sig_transdc_His_kin_sub2_dim/P"/>
</dbReference>
<protein>
    <recommendedName>
        <fullName evidence="2">histidine kinase</fullName>
        <ecNumber evidence="2">2.7.13.3</ecNumber>
    </recommendedName>
</protein>
<proteinExistence type="predicted"/>
<keyword evidence="9" id="KW-0812">Transmembrane</keyword>
<dbReference type="InterPro" id="IPR011990">
    <property type="entry name" value="TPR-like_helical_dom_sf"/>
</dbReference>
<dbReference type="SUPFAM" id="SSF55874">
    <property type="entry name" value="ATPase domain of HSP90 chaperone/DNA topoisomerase II/histidine kinase"/>
    <property type="match status" value="1"/>
</dbReference>
<dbReference type="SMART" id="SM00028">
    <property type="entry name" value="TPR"/>
    <property type="match status" value="3"/>
</dbReference>
<dbReference type="Gene3D" id="3.30.565.10">
    <property type="entry name" value="Histidine kinase-like ATPase, C-terminal domain"/>
    <property type="match status" value="1"/>
</dbReference>
<dbReference type="GO" id="GO:0005524">
    <property type="term" value="F:ATP binding"/>
    <property type="evidence" value="ECO:0007669"/>
    <property type="project" value="UniProtKB-KW"/>
</dbReference>
<dbReference type="Gene3D" id="3.30.450.20">
    <property type="entry name" value="PAS domain"/>
    <property type="match status" value="1"/>
</dbReference>
<gene>
    <name evidence="11" type="ORF">E2R66_11535</name>
</gene>
<evidence type="ECO:0000256" key="3">
    <source>
        <dbReference type="ARBA" id="ARBA00022553"/>
    </source>
</evidence>
<evidence type="ECO:0000256" key="6">
    <source>
        <dbReference type="ARBA" id="ARBA00022777"/>
    </source>
</evidence>
<dbReference type="Proteomes" id="UP000297540">
    <property type="component" value="Unassembled WGS sequence"/>
</dbReference>
<dbReference type="PANTHER" id="PTHR41523">
    <property type="entry name" value="TWO-COMPONENT SYSTEM SENSOR PROTEIN"/>
    <property type="match status" value="1"/>
</dbReference>
<evidence type="ECO:0000256" key="9">
    <source>
        <dbReference type="SAM" id="Phobius"/>
    </source>
</evidence>
<dbReference type="EC" id="2.7.13.3" evidence="2"/>
<dbReference type="Pfam" id="PF02518">
    <property type="entry name" value="HATPase_c"/>
    <property type="match status" value="1"/>
</dbReference>
<evidence type="ECO:0000256" key="1">
    <source>
        <dbReference type="ARBA" id="ARBA00000085"/>
    </source>
</evidence>
<comment type="caution">
    <text evidence="11">The sequence shown here is derived from an EMBL/GenBank/DDBJ whole genome shotgun (WGS) entry which is preliminary data.</text>
</comment>
<evidence type="ECO:0000313" key="12">
    <source>
        <dbReference type="Proteomes" id="UP000297540"/>
    </source>
</evidence>
<evidence type="ECO:0000259" key="10">
    <source>
        <dbReference type="PROSITE" id="PS50109"/>
    </source>
</evidence>
<keyword evidence="7" id="KW-0067">ATP-binding</keyword>
<accession>A0A4Y8SGJ1</accession>
<evidence type="ECO:0000256" key="5">
    <source>
        <dbReference type="ARBA" id="ARBA00022741"/>
    </source>
</evidence>
<feature type="domain" description="Histidine kinase" evidence="10">
    <location>
        <begin position="553"/>
        <end position="746"/>
    </location>
</feature>
<dbReference type="AlphaFoldDB" id="A0A4Y8SGJ1"/>
<keyword evidence="6" id="KW-0418">Kinase</keyword>
<feature type="transmembrane region" description="Helical" evidence="9">
    <location>
        <begin position="497"/>
        <end position="514"/>
    </location>
</feature>
<dbReference type="InterPro" id="IPR036890">
    <property type="entry name" value="HATPase_C_sf"/>
</dbReference>
<keyword evidence="9" id="KW-1133">Transmembrane helix</keyword>
<evidence type="ECO:0000313" key="11">
    <source>
        <dbReference type="EMBL" id="TFF37791.1"/>
    </source>
</evidence>
<keyword evidence="9" id="KW-0472">Membrane</keyword>